<proteinExistence type="inferred from homology"/>
<evidence type="ECO:0000313" key="8">
    <source>
        <dbReference type="EMBL" id="OGL47846.1"/>
    </source>
</evidence>
<dbReference type="InterPro" id="IPR011990">
    <property type="entry name" value="TPR-like_helical_dom_sf"/>
</dbReference>
<dbReference type="SUPFAM" id="SSF48452">
    <property type="entry name" value="TPR-like"/>
    <property type="match status" value="1"/>
</dbReference>
<keyword evidence="2" id="KW-0963">Cytoplasm</keyword>
<protein>
    <recommendedName>
        <fullName evidence="7">CHAT domain-containing protein</fullName>
    </recommendedName>
</protein>
<sequence length="687" mass="78806">MSRNKSTSRKLFFSFIIFFLVFLFSLSVSSSKIKEENIGDAENLLKNADLYFKNKNYKQSALAYIKVLEALRDTGDPGTMADICFKVAESYIMYGDKNNSINYGNRVLALKKQMRNKKEEADGLILLGNIYRHFDEYDEAFKRYDEAAKIERETGNNAGLALSLINTGDIYRLSGNYGKAKEAYLEVLRVAVKITDSEFIWKVYYGLAFVYEKENNTEQALRYYMQAIDALNEKKNIQSEKSIADFENYEEALFPDIKKMLFTLHLKDKKRGYDKLAYFYNEMSESLRFKKELLNLNVLSENISNDSYSLYMPFTVYQAQRKLLNNTGEILLRYCVEKDATYLFVITSESVNTIEISLSDSVLSSMVMKLRAPFDNLQENGDMTSFYKTLKEFDLRTANKLYVELLGPAWQYIKDARVLLIAPSGVLRYLPFEMLVKSAGGSQKSEGFIFSDFSDSTYLADEFFVSYIPMMSYFSGFKEDSEKGYKEFNGKILSIGNLDIYKDEKKPDSYKKFEIVNEPKINIPDFKNLAKNFSIINVSSPALIDDSEPLQSGIFFNGEKNNEDLLTPLELYNLKLNPSLFIISNFGYNLTSSTGRGMEIMTGSLIKSGLSGIILNLWKTDEESKRNYLKELFTYLGEINSADNFTEAMNLSKIKIKKSSGELKNSPHKVSFSNPYFWAGFVFLRGN</sequence>
<name>A0A1F7S221_9BACT</name>
<evidence type="ECO:0000256" key="2">
    <source>
        <dbReference type="ARBA" id="ARBA00022490"/>
    </source>
</evidence>
<dbReference type="Proteomes" id="UP000178797">
    <property type="component" value="Unassembled WGS sequence"/>
</dbReference>
<evidence type="ECO:0000256" key="6">
    <source>
        <dbReference type="PROSITE-ProRule" id="PRU00339"/>
    </source>
</evidence>
<dbReference type="Gene3D" id="1.25.40.10">
    <property type="entry name" value="Tetratricopeptide repeat domain"/>
    <property type="match status" value="1"/>
</dbReference>
<evidence type="ECO:0000256" key="4">
    <source>
        <dbReference type="ARBA" id="ARBA00022803"/>
    </source>
</evidence>
<keyword evidence="4 6" id="KW-0802">TPR repeat</keyword>
<dbReference type="Pfam" id="PF13424">
    <property type="entry name" value="TPR_12"/>
    <property type="match status" value="1"/>
</dbReference>
<accession>A0A1F7S221</accession>
<dbReference type="InterPro" id="IPR024983">
    <property type="entry name" value="CHAT_dom"/>
</dbReference>
<dbReference type="PROSITE" id="PS50005">
    <property type="entry name" value="TPR"/>
    <property type="match status" value="2"/>
</dbReference>
<dbReference type="SMART" id="SM00028">
    <property type="entry name" value="TPR"/>
    <property type="match status" value="5"/>
</dbReference>
<dbReference type="PANTHER" id="PTHR46630">
    <property type="entry name" value="TETRATRICOPEPTIDE REPEAT PROTEIN 29"/>
    <property type="match status" value="1"/>
</dbReference>
<dbReference type="InterPro" id="IPR051476">
    <property type="entry name" value="Bac_ResReg_Asp_Phosphatase"/>
</dbReference>
<evidence type="ECO:0000256" key="1">
    <source>
        <dbReference type="ARBA" id="ARBA00004496"/>
    </source>
</evidence>
<comment type="subcellular location">
    <subcellularLocation>
        <location evidence="1">Cytoplasm</location>
    </subcellularLocation>
</comment>
<evidence type="ECO:0000313" key="9">
    <source>
        <dbReference type="Proteomes" id="UP000178797"/>
    </source>
</evidence>
<evidence type="ECO:0000259" key="7">
    <source>
        <dbReference type="Pfam" id="PF12770"/>
    </source>
</evidence>
<dbReference type="EMBL" id="MGDE01000002">
    <property type="protein sequence ID" value="OGL47846.1"/>
    <property type="molecule type" value="Genomic_DNA"/>
</dbReference>
<dbReference type="GO" id="GO:0005737">
    <property type="term" value="C:cytoplasm"/>
    <property type="evidence" value="ECO:0007669"/>
    <property type="project" value="UniProtKB-SubCell"/>
</dbReference>
<feature type="domain" description="CHAT" evidence="7">
    <location>
        <begin position="396"/>
        <end position="683"/>
    </location>
</feature>
<keyword evidence="3" id="KW-0677">Repeat</keyword>
<feature type="repeat" description="TPR" evidence="6">
    <location>
        <begin position="121"/>
        <end position="154"/>
    </location>
</feature>
<feature type="repeat" description="TPR" evidence="6">
    <location>
        <begin position="201"/>
        <end position="234"/>
    </location>
</feature>
<dbReference type="InterPro" id="IPR019734">
    <property type="entry name" value="TPR_rpt"/>
</dbReference>
<comment type="similarity">
    <text evidence="5">Belongs to the Rap family.</text>
</comment>
<reference evidence="8 9" key="1">
    <citation type="journal article" date="2016" name="Nat. Commun.">
        <title>Thousands of microbial genomes shed light on interconnected biogeochemical processes in an aquifer system.</title>
        <authorList>
            <person name="Anantharaman K."/>
            <person name="Brown C.T."/>
            <person name="Hug L.A."/>
            <person name="Sharon I."/>
            <person name="Castelle C.J."/>
            <person name="Probst A.J."/>
            <person name="Thomas B.C."/>
            <person name="Singh A."/>
            <person name="Wilkins M.J."/>
            <person name="Karaoz U."/>
            <person name="Brodie E.L."/>
            <person name="Williams K.H."/>
            <person name="Hubbard S.S."/>
            <person name="Banfield J.F."/>
        </authorList>
    </citation>
    <scope>NUCLEOTIDE SEQUENCE [LARGE SCALE GENOMIC DNA]</scope>
</reference>
<evidence type="ECO:0000256" key="3">
    <source>
        <dbReference type="ARBA" id="ARBA00022737"/>
    </source>
</evidence>
<dbReference type="AlphaFoldDB" id="A0A1F7S221"/>
<dbReference type="PANTHER" id="PTHR46630:SF1">
    <property type="entry name" value="TETRATRICOPEPTIDE REPEAT PROTEIN 29"/>
    <property type="match status" value="1"/>
</dbReference>
<gene>
    <name evidence="8" type="ORF">A2W05_02860</name>
</gene>
<organism evidence="8 9">
    <name type="scientific">Candidatus Schekmanbacteria bacterium RBG_16_38_10</name>
    <dbReference type="NCBI Taxonomy" id="1817879"/>
    <lineage>
        <taxon>Bacteria</taxon>
        <taxon>Candidatus Schekmaniibacteriota</taxon>
    </lineage>
</organism>
<comment type="caution">
    <text evidence="8">The sequence shown here is derived from an EMBL/GenBank/DDBJ whole genome shotgun (WGS) entry which is preliminary data.</text>
</comment>
<dbReference type="Pfam" id="PF12770">
    <property type="entry name" value="CHAT"/>
    <property type="match status" value="1"/>
</dbReference>
<dbReference type="Pfam" id="PF13181">
    <property type="entry name" value="TPR_8"/>
    <property type="match status" value="1"/>
</dbReference>
<evidence type="ECO:0000256" key="5">
    <source>
        <dbReference type="ARBA" id="ARBA00038253"/>
    </source>
</evidence>